<keyword evidence="3" id="KW-0378">Hydrolase</keyword>
<dbReference type="EMBL" id="RJVO01000008">
    <property type="protein sequence ID" value="ROH86666.1"/>
    <property type="molecule type" value="Genomic_DNA"/>
</dbReference>
<feature type="domain" description="Peptidase M16 C-terminal" evidence="7">
    <location>
        <begin position="771"/>
        <end position="951"/>
    </location>
</feature>
<evidence type="ECO:0000259" key="6">
    <source>
        <dbReference type="Pfam" id="PF00675"/>
    </source>
</evidence>
<dbReference type="Pfam" id="PF05193">
    <property type="entry name" value="Peptidase_M16_C"/>
    <property type="match status" value="2"/>
</dbReference>
<dbReference type="InterPro" id="IPR050626">
    <property type="entry name" value="Peptidase_M16"/>
</dbReference>
<evidence type="ECO:0000313" key="8">
    <source>
        <dbReference type="EMBL" id="ROH86666.1"/>
    </source>
</evidence>
<organism evidence="8 9">
    <name type="scientific">Stagnimonas aquatica</name>
    <dbReference type="NCBI Taxonomy" id="2689987"/>
    <lineage>
        <taxon>Bacteria</taxon>
        <taxon>Pseudomonadati</taxon>
        <taxon>Pseudomonadota</taxon>
        <taxon>Gammaproteobacteria</taxon>
        <taxon>Nevskiales</taxon>
        <taxon>Nevskiaceae</taxon>
        <taxon>Stagnimonas</taxon>
    </lineage>
</organism>
<sequence length="1044" mass="112792">MRRRLQRAGEELVDVGAAVLARRQRDVVHHQEAHHLALGPCIAMRRRPLQGVRPAAAERIERRQRQRHLRRRAGTCRAGGVHSGAARPAASRASHVCCAPSKTLSSMAVMPDPIPVFPRLKQWSLRAATGLALLGLGGCAALAQPQTPVTTAPTAIGAPLPDAPLSYRKHILANGLTLLVHEDRKAPLVSVQVWYHVGSKDEKPGKTGFAHLFEHLMFNGSEHHDDEFFRPLESAGASLINGTTNSDRTNFYETVPTEALDLALWLESDRMGHLLPAVTQAKLDEQRGVVKNEKRQRENQPYGKVDELLSQALYPVGHPYSWTTIGSMEDLDRASLEDVHDWFRRYYGPNNATLVLAGDIGFDDAVARVEKAFGSIPPGPAVGRQEEWVSALGEERRLTLPDQVTQPRLYRAWNVARRGSTDSLMLGFAADLLAGDKASRLYRRLVTRDGLATAVSADIDPGELGSQFVITVSLKPDADRAAAEAALDEELAKFAQQPFPASELERIKTRLYVMRLSGRESVAAKASELAACQVFLGSPEACERQWQTQREATPEAVRAAVQRWLTPGQVRLTVLPAPTLVAGTGGDLDRRQLPAVGEPAGIQLPPLSRFRLSNGIEVLLAERHEVPLVRLALLFPWGTAAQPEAGNVEMLLGMLSEGAAGLSAEKLTEAYGDLGASFGVDTDADSVAISLGATRARLPESLQLFLRNLREPSFPADALARRQQRKLAGLRANTASPGGILGLNQYRLMYGEHPYGRFNSLPRLEAATLALTTDGLRSLAARFLRPEGVRLLVVGDVDAASLQPLLEAQFGSWQGDSTVAAATSALPPVSAPTPRVYLFDKPGAEQTLIAAADLAPTLNDPQREAMELANAVLGGLFTSRLNMNLREDKHWSYGASSALGEAVGPALFYAQAAVERDHSADALREARAEIAALGGPRPPTAAELDAARKSLIRTLPGAAETADGVLDLYRRLLVYGLPEDHYSGYAARLSALDAKAVAAAARRLARPESLSWFVVGDLARIEASVRALKLAPVTVLAADGSVLR</sequence>
<evidence type="ECO:0000313" key="9">
    <source>
        <dbReference type="Proteomes" id="UP000282106"/>
    </source>
</evidence>
<dbReference type="AlphaFoldDB" id="A0A3N0V1J3"/>
<evidence type="ECO:0000256" key="5">
    <source>
        <dbReference type="ARBA" id="ARBA00023049"/>
    </source>
</evidence>
<feature type="domain" description="Peptidase M16 C-terminal" evidence="7">
    <location>
        <begin position="335"/>
        <end position="511"/>
    </location>
</feature>
<dbReference type="Gene3D" id="3.30.830.10">
    <property type="entry name" value="Metalloenzyme, LuxS/M16 peptidase-like"/>
    <property type="match status" value="4"/>
</dbReference>
<dbReference type="GO" id="GO:0006508">
    <property type="term" value="P:proteolysis"/>
    <property type="evidence" value="ECO:0007669"/>
    <property type="project" value="UniProtKB-KW"/>
</dbReference>
<evidence type="ECO:0000259" key="7">
    <source>
        <dbReference type="Pfam" id="PF05193"/>
    </source>
</evidence>
<comment type="caution">
    <text evidence="8">The sequence shown here is derived from an EMBL/GenBank/DDBJ whole genome shotgun (WGS) entry which is preliminary data.</text>
</comment>
<dbReference type="Proteomes" id="UP000282106">
    <property type="component" value="Unassembled WGS sequence"/>
</dbReference>
<dbReference type="GO" id="GO:0046872">
    <property type="term" value="F:metal ion binding"/>
    <property type="evidence" value="ECO:0007669"/>
    <property type="project" value="InterPro"/>
</dbReference>
<dbReference type="InterPro" id="IPR011765">
    <property type="entry name" value="Pept_M16_N"/>
</dbReference>
<feature type="domain" description="Peptidase M16 N-terminal" evidence="6">
    <location>
        <begin position="181"/>
        <end position="314"/>
    </location>
</feature>
<keyword evidence="9" id="KW-1185">Reference proteome</keyword>
<evidence type="ECO:0000256" key="4">
    <source>
        <dbReference type="ARBA" id="ARBA00022833"/>
    </source>
</evidence>
<accession>A0A3N0V1J3</accession>
<dbReference type="PANTHER" id="PTHR43690">
    <property type="entry name" value="NARDILYSIN"/>
    <property type="match status" value="1"/>
</dbReference>
<dbReference type="Pfam" id="PF00675">
    <property type="entry name" value="Peptidase_M16"/>
    <property type="match status" value="1"/>
</dbReference>
<dbReference type="PANTHER" id="PTHR43690:SF17">
    <property type="entry name" value="PROTEIN YHJJ"/>
    <property type="match status" value="1"/>
</dbReference>
<dbReference type="SUPFAM" id="SSF63411">
    <property type="entry name" value="LuxS/MPP-like metallohydrolase"/>
    <property type="match status" value="4"/>
</dbReference>
<evidence type="ECO:0000256" key="1">
    <source>
        <dbReference type="ARBA" id="ARBA00007261"/>
    </source>
</evidence>
<dbReference type="InParanoid" id="A0A3N0V1J3"/>
<evidence type="ECO:0000256" key="2">
    <source>
        <dbReference type="ARBA" id="ARBA00022670"/>
    </source>
</evidence>
<keyword evidence="5" id="KW-0482">Metalloprotease</keyword>
<keyword evidence="2" id="KW-0645">Protease</keyword>
<dbReference type="FunCoup" id="A0A3N0V1J3">
    <property type="interactions" value="168"/>
</dbReference>
<reference evidence="8 9" key="1">
    <citation type="submission" date="2018-10" db="EMBL/GenBank/DDBJ databases">
        <authorList>
            <person name="Chen W.-M."/>
        </authorList>
    </citation>
    <scope>NUCLEOTIDE SEQUENCE [LARGE SCALE GENOMIC DNA]</scope>
    <source>
        <strain evidence="8 9">THS-13</strain>
    </source>
</reference>
<gene>
    <name evidence="8" type="ORF">ED208_14560</name>
</gene>
<dbReference type="InterPro" id="IPR011249">
    <property type="entry name" value="Metalloenz_LuxS/M16"/>
</dbReference>
<dbReference type="GO" id="GO:0008237">
    <property type="term" value="F:metallopeptidase activity"/>
    <property type="evidence" value="ECO:0007669"/>
    <property type="project" value="UniProtKB-KW"/>
</dbReference>
<evidence type="ECO:0000256" key="3">
    <source>
        <dbReference type="ARBA" id="ARBA00022801"/>
    </source>
</evidence>
<comment type="similarity">
    <text evidence="1">Belongs to the peptidase M16 family.</text>
</comment>
<name>A0A3N0V1J3_9GAMM</name>
<protein>
    <submittedName>
        <fullName evidence="8">Insulinase family protein</fullName>
    </submittedName>
</protein>
<proteinExistence type="inferred from homology"/>
<keyword evidence="4" id="KW-0862">Zinc</keyword>
<dbReference type="InterPro" id="IPR007863">
    <property type="entry name" value="Peptidase_M16_C"/>
</dbReference>